<dbReference type="GO" id="GO:0015807">
    <property type="term" value="P:L-amino acid transport"/>
    <property type="evidence" value="ECO:0007669"/>
    <property type="project" value="TreeGrafter"/>
</dbReference>
<dbReference type="PANTHER" id="PTHR43820">
    <property type="entry name" value="HIGH-AFFINITY BRANCHED-CHAIN AMINO ACID TRANSPORT ATP-BINDING PROTEIN LIVF"/>
    <property type="match status" value="1"/>
</dbReference>
<dbReference type="PROSITE" id="PS00211">
    <property type="entry name" value="ABC_TRANSPORTER_1"/>
    <property type="match status" value="1"/>
</dbReference>
<reference evidence="7" key="1">
    <citation type="submission" date="2022-01" db="EMBL/GenBank/DDBJ databases">
        <title>Genome-Based Taxonomic Classification of the Phylum Actinobacteria.</title>
        <authorList>
            <person name="Gao Y."/>
        </authorList>
    </citation>
    <scope>NUCLEOTIDE SEQUENCE</scope>
    <source>
        <strain evidence="7">KLBMP 8922</strain>
    </source>
</reference>
<dbReference type="PANTHER" id="PTHR43820:SF4">
    <property type="entry name" value="HIGH-AFFINITY BRANCHED-CHAIN AMINO ACID TRANSPORT ATP-BINDING PROTEIN LIVF"/>
    <property type="match status" value="1"/>
</dbReference>
<dbReference type="InterPro" id="IPR027417">
    <property type="entry name" value="P-loop_NTPase"/>
</dbReference>
<keyword evidence="4 7" id="KW-0067">ATP-binding</keyword>
<feature type="domain" description="ABC transporter" evidence="6">
    <location>
        <begin position="5"/>
        <end position="226"/>
    </location>
</feature>
<dbReference type="InterPro" id="IPR003593">
    <property type="entry name" value="AAA+_ATPase"/>
</dbReference>
<dbReference type="GO" id="GO:0005524">
    <property type="term" value="F:ATP binding"/>
    <property type="evidence" value="ECO:0007669"/>
    <property type="project" value="UniProtKB-KW"/>
</dbReference>
<evidence type="ECO:0000256" key="1">
    <source>
        <dbReference type="ARBA" id="ARBA00005417"/>
    </source>
</evidence>
<proteinExistence type="inferred from homology"/>
<dbReference type="SUPFAM" id="SSF52540">
    <property type="entry name" value="P-loop containing nucleoside triphosphate hydrolases"/>
    <property type="match status" value="1"/>
</dbReference>
<evidence type="ECO:0000256" key="2">
    <source>
        <dbReference type="ARBA" id="ARBA00022448"/>
    </source>
</evidence>
<sequence length="227" mass="23814">MPVSLALRGVRVRYGPVEALHGVDLAFPAGAVTALLGRNGAGRSTVLRTLAGLLSPAAGRVEWDGRDVTGWTASERARDGMALIPDGHGVFAGLPVRDNLLVFAGGNPVDPALDAFPVLRKRLGQQAGTLSGGEQQMLAVSRALLRPSRVLLLDELSQGLAPRVVAQLYDVVGQLAAGGQRTVVLVEQYAGEALRRADVAYVLRRGRVAFAGEPGELLSDGHVALFD</sequence>
<dbReference type="InterPro" id="IPR017871">
    <property type="entry name" value="ABC_transporter-like_CS"/>
</dbReference>
<dbReference type="PROSITE" id="PS50893">
    <property type="entry name" value="ABC_TRANSPORTER_2"/>
    <property type="match status" value="1"/>
</dbReference>
<protein>
    <submittedName>
        <fullName evidence="7">ABC transporter ATP-binding protein</fullName>
    </submittedName>
</protein>
<dbReference type="InterPro" id="IPR003439">
    <property type="entry name" value="ABC_transporter-like_ATP-bd"/>
</dbReference>
<accession>A0AA41U8K5</accession>
<keyword evidence="3" id="KW-0547">Nucleotide-binding</keyword>
<evidence type="ECO:0000313" key="7">
    <source>
        <dbReference type="EMBL" id="MCF2532994.1"/>
    </source>
</evidence>
<dbReference type="Gene3D" id="3.40.50.300">
    <property type="entry name" value="P-loop containing nucleotide triphosphate hydrolases"/>
    <property type="match status" value="1"/>
</dbReference>
<dbReference type="RefSeq" id="WP_235057767.1">
    <property type="nucleotide sequence ID" value="NZ_JAKFHA010000042.1"/>
</dbReference>
<keyword evidence="8" id="KW-1185">Reference proteome</keyword>
<dbReference type="Proteomes" id="UP001165378">
    <property type="component" value="Unassembled WGS sequence"/>
</dbReference>
<evidence type="ECO:0000259" key="6">
    <source>
        <dbReference type="PROSITE" id="PS50893"/>
    </source>
</evidence>
<keyword evidence="5" id="KW-0029">Amino-acid transport</keyword>
<organism evidence="7 8">
    <name type="scientific">Yinghuangia soli</name>
    <dbReference type="NCBI Taxonomy" id="2908204"/>
    <lineage>
        <taxon>Bacteria</taxon>
        <taxon>Bacillati</taxon>
        <taxon>Actinomycetota</taxon>
        <taxon>Actinomycetes</taxon>
        <taxon>Kitasatosporales</taxon>
        <taxon>Streptomycetaceae</taxon>
        <taxon>Yinghuangia</taxon>
    </lineage>
</organism>
<dbReference type="CDD" id="cd03224">
    <property type="entry name" value="ABC_TM1139_LivF_branched"/>
    <property type="match status" value="1"/>
</dbReference>
<dbReference type="SMART" id="SM00382">
    <property type="entry name" value="AAA"/>
    <property type="match status" value="1"/>
</dbReference>
<keyword evidence="2" id="KW-0813">Transport</keyword>
<dbReference type="EMBL" id="JAKFHA010000042">
    <property type="protein sequence ID" value="MCF2532994.1"/>
    <property type="molecule type" value="Genomic_DNA"/>
</dbReference>
<dbReference type="Pfam" id="PF00005">
    <property type="entry name" value="ABC_tran"/>
    <property type="match status" value="1"/>
</dbReference>
<dbReference type="AlphaFoldDB" id="A0AA41U8K5"/>
<dbReference type="InterPro" id="IPR052156">
    <property type="entry name" value="BCAA_Transport_ATP-bd_LivF"/>
</dbReference>
<gene>
    <name evidence="7" type="ORF">LZ495_38080</name>
</gene>
<dbReference type="GO" id="GO:0016887">
    <property type="term" value="F:ATP hydrolysis activity"/>
    <property type="evidence" value="ECO:0007669"/>
    <property type="project" value="InterPro"/>
</dbReference>
<evidence type="ECO:0000313" key="8">
    <source>
        <dbReference type="Proteomes" id="UP001165378"/>
    </source>
</evidence>
<name>A0AA41U8K5_9ACTN</name>
<evidence type="ECO:0000256" key="5">
    <source>
        <dbReference type="ARBA" id="ARBA00022970"/>
    </source>
</evidence>
<comment type="caution">
    <text evidence="7">The sequence shown here is derived from an EMBL/GenBank/DDBJ whole genome shotgun (WGS) entry which is preliminary data.</text>
</comment>
<evidence type="ECO:0000256" key="3">
    <source>
        <dbReference type="ARBA" id="ARBA00022741"/>
    </source>
</evidence>
<evidence type="ECO:0000256" key="4">
    <source>
        <dbReference type="ARBA" id="ARBA00022840"/>
    </source>
</evidence>
<comment type="similarity">
    <text evidence="1">Belongs to the ABC transporter superfamily.</text>
</comment>
<dbReference type="GO" id="GO:0015658">
    <property type="term" value="F:branched-chain amino acid transmembrane transporter activity"/>
    <property type="evidence" value="ECO:0007669"/>
    <property type="project" value="TreeGrafter"/>
</dbReference>